<sequence length="57" mass="6036">MADCAVECWLHGSRFDLRSGKPTGLPATEPVATFPVEVRADGLYVDTTTTLNGVTPA</sequence>
<dbReference type="Proteomes" id="UP001500621">
    <property type="component" value="Unassembled WGS sequence"/>
</dbReference>
<evidence type="ECO:0000313" key="7">
    <source>
        <dbReference type="Proteomes" id="UP001500621"/>
    </source>
</evidence>
<dbReference type="Gene3D" id="2.102.10.10">
    <property type="entry name" value="Rieske [2Fe-2S] iron-sulphur domain"/>
    <property type="match status" value="1"/>
</dbReference>
<keyword evidence="7" id="KW-1185">Reference proteome</keyword>
<dbReference type="InterPro" id="IPR036922">
    <property type="entry name" value="Rieske_2Fe-2S_sf"/>
</dbReference>
<reference evidence="7" key="1">
    <citation type="journal article" date="2019" name="Int. J. Syst. Evol. Microbiol.">
        <title>The Global Catalogue of Microorganisms (GCM) 10K type strain sequencing project: providing services to taxonomists for standard genome sequencing and annotation.</title>
        <authorList>
            <consortium name="The Broad Institute Genomics Platform"/>
            <consortium name="The Broad Institute Genome Sequencing Center for Infectious Disease"/>
            <person name="Wu L."/>
            <person name="Ma J."/>
        </authorList>
    </citation>
    <scope>NUCLEOTIDE SEQUENCE [LARGE SCALE GENOMIC DNA]</scope>
    <source>
        <strain evidence="7">JCM 18127</strain>
    </source>
</reference>
<evidence type="ECO:0000256" key="4">
    <source>
        <dbReference type="ARBA" id="ARBA00023014"/>
    </source>
</evidence>
<organism evidence="6 7">
    <name type="scientific">Nocardioides nanhaiensis</name>
    <dbReference type="NCBI Taxonomy" id="1476871"/>
    <lineage>
        <taxon>Bacteria</taxon>
        <taxon>Bacillati</taxon>
        <taxon>Actinomycetota</taxon>
        <taxon>Actinomycetes</taxon>
        <taxon>Propionibacteriales</taxon>
        <taxon>Nocardioidaceae</taxon>
        <taxon>Nocardioides</taxon>
    </lineage>
</organism>
<keyword evidence="2" id="KW-0479">Metal-binding</keyword>
<keyword evidence="3" id="KW-0408">Iron</keyword>
<keyword evidence="4" id="KW-0411">Iron-sulfur</keyword>
<gene>
    <name evidence="6" type="ORF">GCM10023226_31450</name>
</gene>
<dbReference type="InterPro" id="IPR017941">
    <property type="entry name" value="Rieske_2Fe-2S"/>
</dbReference>
<accession>A0ABP8WLW2</accession>
<dbReference type="SUPFAM" id="SSF50022">
    <property type="entry name" value="ISP domain"/>
    <property type="match status" value="1"/>
</dbReference>
<protein>
    <recommendedName>
        <fullName evidence="5">Rieske domain-containing protein</fullName>
    </recommendedName>
</protein>
<evidence type="ECO:0000313" key="6">
    <source>
        <dbReference type="EMBL" id="GAA4691279.1"/>
    </source>
</evidence>
<proteinExistence type="predicted"/>
<evidence type="ECO:0000259" key="5">
    <source>
        <dbReference type="PROSITE" id="PS51296"/>
    </source>
</evidence>
<comment type="caution">
    <text evidence="6">The sequence shown here is derived from an EMBL/GenBank/DDBJ whole genome shotgun (WGS) entry which is preliminary data.</text>
</comment>
<keyword evidence="1" id="KW-0001">2Fe-2S</keyword>
<evidence type="ECO:0000256" key="1">
    <source>
        <dbReference type="ARBA" id="ARBA00022714"/>
    </source>
</evidence>
<evidence type="ECO:0000256" key="2">
    <source>
        <dbReference type="ARBA" id="ARBA00022723"/>
    </source>
</evidence>
<dbReference type="PROSITE" id="PS51296">
    <property type="entry name" value="RIESKE"/>
    <property type="match status" value="1"/>
</dbReference>
<name>A0ABP8WLW2_9ACTN</name>
<feature type="domain" description="Rieske" evidence="5">
    <location>
        <begin position="1"/>
        <end position="45"/>
    </location>
</feature>
<dbReference type="Pfam" id="PF00355">
    <property type="entry name" value="Rieske"/>
    <property type="match status" value="1"/>
</dbReference>
<dbReference type="EMBL" id="BAABIM010000003">
    <property type="protein sequence ID" value="GAA4691279.1"/>
    <property type="molecule type" value="Genomic_DNA"/>
</dbReference>
<evidence type="ECO:0000256" key="3">
    <source>
        <dbReference type="ARBA" id="ARBA00023004"/>
    </source>
</evidence>